<reference evidence="2" key="1">
    <citation type="submission" date="2018-09" db="EMBL/GenBank/DDBJ databases">
        <title>Chryseolinea sp. KIS68-18 isolated from soil.</title>
        <authorList>
            <person name="Weon H.-Y."/>
            <person name="Kwon S.-W."/>
            <person name="Lee S.A."/>
        </authorList>
    </citation>
    <scope>NUCLEOTIDE SEQUENCE [LARGE SCALE GENOMIC DNA]</scope>
    <source>
        <strain evidence="2">KIS68-18</strain>
    </source>
</reference>
<name>A0A385SUH2_9BACT</name>
<evidence type="ECO:0000313" key="1">
    <source>
        <dbReference type="EMBL" id="AYB33625.1"/>
    </source>
</evidence>
<proteinExistence type="predicted"/>
<organism evidence="1 2">
    <name type="scientific">Chryseolinea soli</name>
    <dbReference type="NCBI Taxonomy" id="2321403"/>
    <lineage>
        <taxon>Bacteria</taxon>
        <taxon>Pseudomonadati</taxon>
        <taxon>Bacteroidota</taxon>
        <taxon>Cytophagia</taxon>
        <taxon>Cytophagales</taxon>
        <taxon>Fulvivirgaceae</taxon>
        <taxon>Chryseolinea</taxon>
    </lineage>
</organism>
<gene>
    <name evidence="1" type="ORF">D4L85_24920</name>
</gene>
<dbReference type="KEGG" id="chk:D4L85_24920"/>
<sequence length="86" mass="9937">MLAISMALDHEFFFGATHRHSKRNQDHTLELLLSEIVKNYSFGNSIRQRQGYLLVLCSYYLIFANSRHAFNFDTKCLYPATDDACG</sequence>
<protein>
    <submittedName>
        <fullName evidence="1">Uncharacterized protein</fullName>
    </submittedName>
</protein>
<evidence type="ECO:0000313" key="2">
    <source>
        <dbReference type="Proteomes" id="UP000266183"/>
    </source>
</evidence>
<dbReference type="AlphaFoldDB" id="A0A385SUH2"/>
<dbReference type="EMBL" id="CP032382">
    <property type="protein sequence ID" value="AYB33625.1"/>
    <property type="molecule type" value="Genomic_DNA"/>
</dbReference>
<accession>A0A385SUH2</accession>
<dbReference type="Proteomes" id="UP000266183">
    <property type="component" value="Chromosome"/>
</dbReference>
<keyword evidence="2" id="KW-1185">Reference proteome</keyword>